<dbReference type="Gene3D" id="1.25.40.10">
    <property type="entry name" value="Tetratricopeptide repeat domain"/>
    <property type="match status" value="1"/>
</dbReference>
<name>A0AAE0MFG7_9PEZI</name>
<dbReference type="PROSITE" id="PS50005">
    <property type="entry name" value="TPR"/>
    <property type="match status" value="1"/>
</dbReference>
<dbReference type="AlphaFoldDB" id="A0AAE0MFG7"/>
<feature type="repeat" description="TPR" evidence="1">
    <location>
        <begin position="72"/>
        <end position="105"/>
    </location>
</feature>
<sequence length="396" mass="44361">MAPTKPKSKAQKQKVKERLRAKNTAGAQIPTVNARELLANATALLEVGDPENAARLARTAYQHIGDKGRQAGAALSILGQIHVELGEVDAARKYFLEAVGVDEDGTLPEDLGGGPEKFLWLAQLSEHGGQDSVSWFERGAAALRSQIQTLSDTLEAQPLSRDQQEAVISEKKRKLADTLCAVAEVYMTDLSWEEDAEQRCEALITEATMLSPEVPETWQTVANVRISQARTEEACEALKRSLGIWTDLPPEDPNVPPFPTRVSLVRLLIEVGMEEKAIEVVERLISEDDRSVEVWYLGGFGRYSKGKKMKQGEVMDDDWQAFWRSSRKWLSRCLKIFETEEYEDERLREHVQELLASIKEELGDAPEEDDDEDEVWQDTDEDGDGDSDSDEDAEMQ</sequence>
<dbReference type="Pfam" id="PF13181">
    <property type="entry name" value="TPR_8"/>
    <property type="match status" value="1"/>
</dbReference>
<evidence type="ECO:0000256" key="1">
    <source>
        <dbReference type="PROSITE-ProRule" id="PRU00339"/>
    </source>
</evidence>
<comment type="caution">
    <text evidence="3">The sequence shown here is derived from an EMBL/GenBank/DDBJ whole genome shotgun (WGS) entry which is preliminary data.</text>
</comment>
<reference evidence="3" key="1">
    <citation type="journal article" date="2023" name="Mol. Phylogenet. Evol.">
        <title>Genome-scale phylogeny and comparative genomics of the fungal order Sordariales.</title>
        <authorList>
            <person name="Hensen N."/>
            <person name="Bonometti L."/>
            <person name="Westerberg I."/>
            <person name="Brannstrom I.O."/>
            <person name="Guillou S."/>
            <person name="Cros-Aarteil S."/>
            <person name="Calhoun S."/>
            <person name="Haridas S."/>
            <person name="Kuo A."/>
            <person name="Mondo S."/>
            <person name="Pangilinan J."/>
            <person name="Riley R."/>
            <person name="LaButti K."/>
            <person name="Andreopoulos B."/>
            <person name="Lipzen A."/>
            <person name="Chen C."/>
            <person name="Yan M."/>
            <person name="Daum C."/>
            <person name="Ng V."/>
            <person name="Clum A."/>
            <person name="Steindorff A."/>
            <person name="Ohm R.A."/>
            <person name="Martin F."/>
            <person name="Silar P."/>
            <person name="Natvig D.O."/>
            <person name="Lalanne C."/>
            <person name="Gautier V."/>
            <person name="Ament-Velasquez S.L."/>
            <person name="Kruys A."/>
            <person name="Hutchinson M.I."/>
            <person name="Powell A.J."/>
            <person name="Barry K."/>
            <person name="Miller A.N."/>
            <person name="Grigoriev I.V."/>
            <person name="Debuchy R."/>
            <person name="Gladieux P."/>
            <person name="Hiltunen Thoren M."/>
            <person name="Johannesson H."/>
        </authorList>
    </citation>
    <scope>NUCLEOTIDE SEQUENCE</scope>
    <source>
        <strain evidence="3">CBS 118394</strain>
    </source>
</reference>
<evidence type="ECO:0008006" key="5">
    <source>
        <dbReference type="Google" id="ProtNLM"/>
    </source>
</evidence>
<feature type="region of interest" description="Disordered" evidence="2">
    <location>
        <begin position="1"/>
        <end position="26"/>
    </location>
</feature>
<feature type="compositionally biased region" description="Acidic residues" evidence="2">
    <location>
        <begin position="363"/>
        <end position="396"/>
    </location>
</feature>
<dbReference type="InterPro" id="IPR019734">
    <property type="entry name" value="TPR_rpt"/>
</dbReference>
<feature type="compositionally biased region" description="Basic residues" evidence="2">
    <location>
        <begin position="1"/>
        <end position="13"/>
    </location>
</feature>
<protein>
    <recommendedName>
        <fullName evidence="5">TPR domain-containing protein</fullName>
    </recommendedName>
</protein>
<dbReference type="SUPFAM" id="SSF48452">
    <property type="entry name" value="TPR-like"/>
    <property type="match status" value="1"/>
</dbReference>
<dbReference type="InterPro" id="IPR011990">
    <property type="entry name" value="TPR-like_helical_dom_sf"/>
</dbReference>
<organism evidence="3 4">
    <name type="scientific">Apodospora peruviana</name>
    <dbReference type="NCBI Taxonomy" id="516989"/>
    <lineage>
        <taxon>Eukaryota</taxon>
        <taxon>Fungi</taxon>
        <taxon>Dikarya</taxon>
        <taxon>Ascomycota</taxon>
        <taxon>Pezizomycotina</taxon>
        <taxon>Sordariomycetes</taxon>
        <taxon>Sordariomycetidae</taxon>
        <taxon>Sordariales</taxon>
        <taxon>Lasiosphaeriaceae</taxon>
        <taxon>Apodospora</taxon>
    </lineage>
</organism>
<dbReference type="EMBL" id="JAUEDM010000001">
    <property type="protein sequence ID" value="KAK3330305.1"/>
    <property type="molecule type" value="Genomic_DNA"/>
</dbReference>
<keyword evidence="4" id="KW-1185">Reference proteome</keyword>
<dbReference type="Proteomes" id="UP001283341">
    <property type="component" value="Unassembled WGS sequence"/>
</dbReference>
<gene>
    <name evidence="3" type="ORF">B0H66DRAFT_56402</name>
</gene>
<feature type="region of interest" description="Disordered" evidence="2">
    <location>
        <begin position="358"/>
        <end position="396"/>
    </location>
</feature>
<evidence type="ECO:0000313" key="4">
    <source>
        <dbReference type="Proteomes" id="UP001283341"/>
    </source>
</evidence>
<proteinExistence type="predicted"/>
<dbReference type="CDD" id="cd24142">
    <property type="entry name" value="ACL4-like"/>
    <property type="match status" value="1"/>
</dbReference>
<accession>A0AAE0MFG7</accession>
<evidence type="ECO:0000256" key="2">
    <source>
        <dbReference type="SAM" id="MobiDB-lite"/>
    </source>
</evidence>
<evidence type="ECO:0000313" key="3">
    <source>
        <dbReference type="EMBL" id="KAK3330305.1"/>
    </source>
</evidence>
<keyword evidence="1" id="KW-0802">TPR repeat</keyword>
<reference evidence="3" key="2">
    <citation type="submission" date="2023-06" db="EMBL/GenBank/DDBJ databases">
        <authorList>
            <consortium name="Lawrence Berkeley National Laboratory"/>
            <person name="Haridas S."/>
            <person name="Hensen N."/>
            <person name="Bonometti L."/>
            <person name="Westerberg I."/>
            <person name="Brannstrom I.O."/>
            <person name="Guillou S."/>
            <person name="Cros-Aarteil S."/>
            <person name="Calhoun S."/>
            <person name="Kuo A."/>
            <person name="Mondo S."/>
            <person name="Pangilinan J."/>
            <person name="Riley R."/>
            <person name="Labutti K."/>
            <person name="Andreopoulos B."/>
            <person name="Lipzen A."/>
            <person name="Chen C."/>
            <person name="Yanf M."/>
            <person name="Daum C."/>
            <person name="Ng V."/>
            <person name="Clum A."/>
            <person name="Steindorff A."/>
            <person name="Ohm R."/>
            <person name="Martin F."/>
            <person name="Silar P."/>
            <person name="Natvig D."/>
            <person name="Lalanne C."/>
            <person name="Gautier V."/>
            <person name="Ament-Velasquez S.L."/>
            <person name="Kruys A."/>
            <person name="Hutchinson M.I."/>
            <person name="Powell A.J."/>
            <person name="Barry K."/>
            <person name="Miller A.N."/>
            <person name="Grigoriev I.V."/>
            <person name="Debuchy R."/>
            <person name="Gladieux P."/>
            <person name="Thoren M.H."/>
            <person name="Johannesson H."/>
        </authorList>
    </citation>
    <scope>NUCLEOTIDE SEQUENCE</scope>
    <source>
        <strain evidence="3">CBS 118394</strain>
    </source>
</reference>